<evidence type="ECO:0000313" key="3">
    <source>
        <dbReference type="Proteomes" id="UP000318483"/>
    </source>
</evidence>
<gene>
    <name evidence="2" type="ORF">FPZ52_11130</name>
</gene>
<dbReference type="Proteomes" id="UP000318483">
    <property type="component" value="Chromosome"/>
</dbReference>
<dbReference type="KEGG" id="lit:FPZ52_11130"/>
<keyword evidence="3" id="KW-1185">Reference proteome</keyword>
<name>A0A5B8IZS5_9RHOB</name>
<evidence type="ECO:0000259" key="1">
    <source>
        <dbReference type="Pfam" id="PF22253"/>
    </source>
</evidence>
<sequence length="116" mass="12661">MGDTAEKNKPVNFADPEWDGRLQIVLIRCYASGVHVGGLVRRDGREVVLANARRLWRWHTGGAGISLSEVSLTGIDRYRSRICAVVPKITLLDALEVIPMSDEAVASVMGAAVYKP</sequence>
<dbReference type="RefSeq" id="WP_146365509.1">
    <property type="nucleotide sequence ID" value="NZ_CP042261.1"/>
</dbReference>
<reference evidence="2 3" key="1">
    <citation type="submission" date="2019-07" db="EMBL/GenBank/DDBJ databases">
        <title>Litoreibacter alkalisoli sp. nov., isolated from saline-alkaline soil.</title>
        <authorList>
            <person name="Wang S."/>
            <person name="Xu L."/>
            <person name="Xing Y.-T."/>
            <person name="Sun J.-Q."/>
        </authorList>
    </citation>
    <scope>NUCLEOTIDE SEQUENCE [LARGE SCALE GENOMIC DNA]</scope>
    <source>
        <strain evidence="2 3">LN3S51</strain>
    </source>
</reference>
<accession>A0A5B8IZS5</accession>
<evidence type="ECO:0000313" key="2">
    <source>
        <dbReference type="EMBL" id="QDY70118.1"/>
    </source>
</evidence>
<dbReference type="InterPro" id="IPR054226">
    <property type="entry name" value="DUF6948"/>
</dbReference>
<dbReference type="Pfam" id="PF22253">
    <property type="entry name" value="DUF6948"/>
    <property type="match status" value="1"/>
</dbReference>
<feature type="domain" description="DUF6948" evidence="1">
    <location>
        <begin position="23"/>
        <end position="107"/>
    </location>
</feature>
<proteinExistence type="predicted"/>
<dbReference type="EMBL" id="CP042261">
    <property type="protein sequence ID" value="QDY70118.1"/>
    <property type="molecule type" value="Genomic_DNA"/>
</dbReference>
<organism evidence="2 3">
    <name type="scientific">Qingshengfaniella alkalisoli</name>
    <dbReference type="NCBI Taxonomy" id="2599296"/>
    <lineage>
        <taxon>Bacteria</taxon>
        <taxon>Pseudomonadati</taxon>
        <taxon>Pseudomonadota</taxon>
        <taxon>Alphaproteobacteria</taxon>
        <taxon>Rhodobacterales</taxon>
        <taxon>Paracoccaceae</taxon>
        <taxon>Qingshengfaniella</taxon>
    </lineage>
</organism>
<dbReference type="AlphaFoldDB" id="A0A5B8IZS5"/>
<protein>
    <recommendedName>
        <fullName evidence="1">DUF6948 domain-containing protein</fullName>
    </recommendedName>
</protein>
<dbReference type="OrthoDB" id="7066390at2"/>